<dbReference type="Proteomes" id="UP000198211">
    <property type="component" value="Unassembled WGS sequence"/>
</dbReference>
<dbReference type="AlphaFoldDB" id="A0A225W5L0"/>
<evidence type="ECO:0000313" key="1">
    <source>
        <dbReference type="EMBL" id="OWZ12160.1"/>
    </source>
</evidence>
<protein>
    <submittedName>
        <fullName evidence="1">Uncharacterized protein</fullName>
    </submittedName>
</protein>
<proteinExistence type="predicted"/>
<organism evidence="1 2">
    <name type="scientific">Phytophthora megakarya</name>
    <dbReference type="NCBI Taxonomy" id="4795"/>
    <lineage>
        <taxon>Eukaryota</taxon>
        <taxon>Sar</taxon>
        <taxon>Stramenopiles</taxon>
        <taxon>Oomycota</taxon>
        <taxon>Peronosporomycetes</taxon>
        <taxon>Peronosporales</taxon>
        <taxon>Peronosporaceae</taxon>
        <taxon>Phytophthora</taxon>
    </lineage>
</organism>
<dbReference type="EMBL" id="NBNE01001923">
    <property type="protein sequence ID" value="OWZ12160.1"/>
    <property type="molecule type" value="Genomic_DNA"/>
</dbReference>
<sequence>MEFNGPTSVQTIQTQHLLSKDDRIVFLFYKTITNQDGSGPREPRHLYANWKEYRGAFGNKCLAPMRMVSNNADTTVASSVKTIFPFIADELNLGGILRLCLSSLVQYAHF</sequence>
<evidence type="ECO:0000313" key="2">
    <source>
        <dbReference type="Proteomes" id="UP000198211"/>
    </source>
</evidence>
<keyword evidence="2" id="KW-1185">Reference proteome</keyword>
<gene>
    <name evidence="1" type="ORF">PHMEG_00014719</name>
</gene>
<comment type="caution">
    <text evidence="1">The sequence shown here is derived from an EMBL/GenBank/DDBJ whole genome shotgun (WGS) entry which is preliminary data.</text>
</comment>
<name>A0A225W5L0_9STRA</name>
<reference evidence="2" key="1">
    <citation type="submission" date="2017-03" db="EMBL/GenBank/DDBJ databases">
        <title>Phytopthora megakarya and P. palmivora, two closely related causual agents of cacao black pod achieved similar genome size and gene model numbers by different mechanisms.</title>
        <authorList>
            <person name="Ali S."/>
            <person name="Shao J."/>
            <person name="Larry D.J."/>
            <person name="Kronmiller B."/>
            <person name="Shen D."/>
            <person name="Strem M.D."/>
            <person name="Melnick R.L."/>
            <person name="Guiltinan M.J."/>
            <person name="Tyler B.M."/>
            <person name="Meinhardt L.W."/>
            <person name="Bailey B.A."/>
        </authorList>
    </citation>
    <scope>NUCLEOTIDE SEQUENCE [LARGE SCALE GENOMIC DNA]</scope>
    <source>
        <strain evidence="2">zdho120</strain>
    </source>
</reference>
<accession>A0A225W5L0</accession>